<evidence type="ECO:0000256" key="1">
    <source>
        <dbReference type="SAM" id="MobiDB-lite"/>
    </source>
</evidence>
<keyword evidence="2" id="KW-1133">Transmembrane helix</keyword>
<reference evidence="4" key="1">
    <citation type="submission" date="2021-03" db="EMBL/GenBank/DDBJ databases">
        <title>Revisited historic fungal species revealed as producer of novel bioactive compounds through whole genome sequencing and comparative genomics.</title>
        <authorList>
            <person name="Vignolle G.A."/>
            <person name="Hochenegger N."/>
            <person name="Mach R.L."/>
            <person name="Mach-Aigner A.R."/>
            <person name="Javad Rahimi M."/>
            <person name="Salim K.A."/>
            <person name="Chan C.M."/>
            <person name="Lim L.B.L."/>
            <person name="Cai F."/>
            <person name="Druzhinina I.S."/>
            <person name="U'Ren J.M."/>
            <person name="Derntl C."/>
        </authorList>
    </citation>
    <scope>NUCLEOTIDE SEQUENCE</scope>
    <source>
        <strain evidence="4">TUCIM 5799</strain>
    </source>
</reference>
<organism evidence="4 5">
    <name type="scientific">Neoarthrinium moseri</name>
    <dbReference type="NCBI Taxonomy" id="1658444"/>
    <lineage>
        <taxon>Eukaryota</taxon>
        <taxon>Fungi</taxon>
        <taxon>Dikarya</taxon>
        <taxon>Ascomycota</taxon>
        <taxon>Pezizomycotina</taxon>
        <taxon>Sordariomycetes</taxon>
        <taxon>Xylariomycetidae</taxon>
        <taxon>Amphisphaeriales</taxon>
        <taxon>Apiosporaceae</taxon>
        <taxon>Neoarthrinium</taxon>
    </lineage>
</organism>
<dbReference type="EMBL" id="JAFIMR010000076">
    <property type="protein sequence ID" value="KAI1849558.1"/>
    <property type="molecule type" value="Genomic_DNA"/>
</dbReference>
<comment type="caution">
    <text evidence="4">The sequence shown here is derived from an EMBL/GenBank/DDBJ whole genome shotgun (WGS) entry which is preliminary data.</text>
</comment>
<keyword evidence="2" id="KW-0472">Membrane</keyword>
<dbReference type="AlphaFoldDB" id="A0A9Q0AHJ6"/>
<evidence type="ECO:0000256" key="2">
    <source>
        <dbReference type="SAM" id="Phobius"/>
    </source>
</evidence>
<accession>A0A9Q0AHJ6</accession>
<evidence type="ECO:0000256" key="3">
    <source>
        <dbReference type="SAM" id="SignalP"/>
    </source>
</evidence>
<protein>
    <submittedName>
        <fullName evidence="4">Uncharacterized protein</fullName>
    </submittedName>
</protein>
<feature type="chain" id="PRO_5040473646" evidence="3">
    <location>
        <begin position="27"/>
        <end position="319"/>
    </location>
</feature>
<sequence length="319" mass="35808">MPLSKLQAAWLQTSVLIALNLVAVHEMERDAFTSVWEDGAVKNLTDAYSQLSSSRDTALGLNTTAISSGNSTSPGQLSTSTGAGAESSEPFYLHSLPRQALLYALTVPFSFYWHLLLERMLPTRPRGVELHYEKPHVLREKAVSPLQEPGEGQEEEVVKRWIAQGKVRRSSVSWWNTFVKWVLDLSVGKIICEVVYHLVDNMVFKHRGNFGKAVVELKVSVIWCTLTSFVSIRPLASLIGFIVIPAHQRPAFQAGMDLVASVFFSAFFRLVIPWAVKTDFVQRVLKEQAETTRYMNENPGSMPPDFRLSSDRGRLIDEL</sequence>
<dbReference type="Proteomes" id="UP000829685">
    <property type="component" value="Unassembled WGS sequence"/>
</dbReference>
<name>A0A9Q0AHJ6_9PEZI</name>
<evidence type="ECO:0000313" key="4">
    <source>
        <dbReference type="EMBL" id="KAI1849558.1"/>
    </source>
</evidence>
<feature type="signal peptide" evidence="3">
    <location>
        <begin position="1"/>
        <end position="26"/>
    </location>
</feature>
<feature type="region of interest" description="Disordered" evidence="1">
    <location>
        <begin position="292"/>
        <end position="319"/>
    </location>
</feature>
<keyword evidence="5" id="KW-1185">Reference proteome</keyword>
<keyword evidence="2" id="KW-0812">Transmembrane</keyword>
<feature type="transmembrane region" description="Helical" evidence="2">
    <location>
        <begin position="256"/>
        <end position="276"/>
    </location>
</feature>
<feature type="compositionally biased region" description="Basic and acidic residues" evidence="1">
    <location>
        <begin position="308"/>
        <end position="319"/>
    </location>
</feature>
<keyword evidence="3" id="KW-0732">Signal</keyword>
<proteinExistence type="predicted"/>
<gene>
    <name evidence="4" type="ORF">JX265_013623</name>
</gene>
<feature type="transmembrane region" description="Helical" evidence="2">
    <location>
        <begin position="219"/>
        <end position="244"/>
    </location>
</feature>
<evidence type="ECO:0000313" key="5">
    <source>
        <dbReference type="Proteomes" id="UP000829685"/>
    </source>
</evidence>
<feature type="transmembrane region" description="Helical" evidence="2">
    <location>
        <begin position="100"/>
        <end position="117"/>
    </location>
</feature>